<evidence type="ECO:0000256" key="3">
    <source>
        <dbReference type="ARBA" id="ARBA00011245"/>
    </source>
</evidence>
<dbReference type="InterPro" id="IPR039733">
    <property type="entry name" value="NTAQ1"/>
</dbReference>
<organism evidence="11 12">
    <name type="scientific">Orchesella dallaii</name>
    <dbReference type="NCBI Taxonomy" id="48710"/>
    <lineage>
        <taxon>Eukaryota</taxon>
        <taxon>Metazoa</taxon>
        <taxon>Ecdysozoa</taxon>
        <taxon>Arthropoda</taxon>
        <taxon>Hexapoda</taxon>
        <taxon>Collembola</taxon>
        <taxon>Entomobryomorpha</taxon>
        <taxon>Entomobryoidea</taxon>
        <taxon>Orchesellidae</taxon>
        <taxon>Orchesellinae</taxon>
        <taxon>Orchesella</taxon>
    </lineage>
</organism>
<dbReference type="Pfam" id="PF09764">
    <property type="entry name" value="Nt_Gln_amidase"/>
    <property type="match status" value="1"/>
</dbReference>
<sequence>MTRAKSSDMDTSTTTTNSVSGGTVGGGGVGVSSMGRAQMNCSGSSKDKMVASTTNNSSSATGASSNYSTSSSVGGQGAKNSTSATGSQPAYPSAELLPKLKSILPVATQCVYTPCYCEENVWKLCDSIRKDFPSELDYCHVAFISNPKRMVPMWRQKSGKNEEKLALWDYHVILLYNPDERCVVYDMESDLPFPTHFHRYVSETFRTENILQPEYHRFFRVVPASRFLSSFSSDRKHMLRSDGTWIKPPPNYPPIFNGVSNLESFLDMTTPKNEYGEIFSLMELVRRFYKPRQLS</sequence>
<evidence type="ECO:0000256" key="7">
    <source>
        <dbReference type="ARBA" id="ARBA00048768"/>
    </source>
</evidence>
<dbReference type="PANTHER" id="PTHR13035">
    <property type="entry name" value="PROTEIN N-TERMINAL GLUTAMINE AMIDOHYDROLASE"/>
    <property type="match status" value="1"/>
</dbReference>
<name>A0ABP1S4E7_9HEXA</name>
<feature type="compositionally biased region" description="Low complexity" evidence="9">
    <location>
        <begin position="51"/>
        <end position="72"/>
    </location>
</feature>
<dbReference type="PANTHER" id="PTHR13035:SF0">
    <property type="entry name" value="PROTEIN N-TERMINAL GLUTAMINE AMIDOHYDROLASE"/>
    <property type="match status" value="1"/>
</dbReference>
<dbReference type="InterPro" id="IPR023128">
    <property type="entry name" value="Prot_N_Gln_amidohydro_ab_roll"/>
</dbReference>
<evidence type="ECO:0000256" key="6">
    <source>
        <dbReference type="ARBA" id="ARBA00022801"/>
    </source>
</evidence>
<comment type="function">
    <text evidence="1 8">Mediates the side-chain deamidation of N-terminal glutamine residues to glutamate, an important step in N-end rule pathway of protein degradation. Conversion of the resulting N-terminal glutamine to glutamate renders the protein susceptible to arginylation, polyubiquitination and degradation as specified by the N-end rule. Does not act on substrates with internal or C-terminal glutamine and does not act on non-glutamine residues in any position.</text>
</comment>
<keyword evidence="12" id="KW-1185">Reference proteome</keyword>
<evidence type="ECO:0000256" key="9">
    <source>
        <dbReference type="SAM" id="MobiDB-lite"/>
    </source>
</evidence>
<dbReference type="Proteomes" id="UP001642540">
    <property type="component" value="Unassembled WGS sequence"/>
</dbReference>
<dbReference type="EC" id="3.5.1.122" evidence="4 8"/>
<evidence type="ECO:0000256" key="4">
    <source>
        <dbReference type="ARBA" id="ARBA00012718"/>
    </source>
</evidence>
<proteinExistence type="inferred from homology"/>
<feature type="compositionally biased region" description="Low complexity" evidence="9">
    <location>
        <begin position="9"/>
        <end position="21"/>
    </location>
</feature>
<evidence type="ECO:0000256" key="2">
    <source>
        <dbReference type="ARBA" id="ARBA00008985"/>
    </source>
</evidence>
<evidence type="ECO:0000256" key="1">
    <source>
        <dbReference type="ARBA" id="ARBA00003923"/>
    </source>
</evidence>
<gene>
    <name evidence="11" type="ORF">ODALV1_LOCUS29398</name>
</gene>
<comment type="subunit">
    <text evidence="3 8">Monomer.</text>
</comment>
<evidence type="ECO:0000259" key="10">
    <source>
        <dbReference type="Pfam" id="PF09764"/>
    </source>
</evidence>
<keyword evidence="6 8" id="KW-0378">Hydrolase</keyword>
<reference evidence="11 12" key="1">
    <citation type="submission" date="2024-08" db="EMBL/GenBank/DDBJ databases">
        <authorList>
            <person name="Cucini C."/>
            <person name="Frati F."/>
        </authorList>
    </citation>
    <scope>NUCLEOTIDE SEQUENCE [LARGE SCALE GENOMIC DNA]</scope>
</reference>
<comment type="catalytic activity">
    <reaction evidence="7 8">
        <text>N-terminal L-glutaminyl-[protein] + H2O = N-terminal L-glutamyl-[protein] + NH4(+)</text>
        <dbReference type="Rhea" id="RHEA:50680"/>
        <dbReference type="Rhea" id="RHEA-COMP:12668"/>
        <dbReference type="Rhea" id="RHEA-COMP:12777"/>
        <dbReference type="ChEBI" id="CHEBI:15377"/>
        <dbReference type="ChEBI" id="CHEBI:28938"/>
        <dbReference type="ChEBI" id="CHEBI:64721"/>
        <dbReference type="ChEBI" id="CHEBI:64722"/>
        <dbReference type="EC" id="3.5.1.122"/>
    </reaction>
</comment>
<protein>
    <recommendedName>
        <fullName evidence="5 8">Protein N-terminal glutamine amidohydrolase</fullName>
        <ecNumber evidence="4 8">3.5.1.122</ecNumber>
    </recommendedName>
    <alternativeName>
        <fullName evidence="8">Protein NH2-terminal glutamine deamidase</fullName>
    </alternativeName>
</protein>
<accession>A0ABP1S4E7</accession>
<dbReference type="EMBL" id="CAXLJM020000151">
    <property type="protein sequence ID" value="CAL8143257.1"/>
    <property type="molecule type" value="Genomic_DNA"/>
</dbReference>
<feature type="domain" description="Protein N-terminal glutamine amidohydrolase alpha beta roll" evidence="10">
    <location>
        <begin position="112"/>
        <end position="288"/>
    </location>
</feature>
<dbReference type="Gene3D" id="3.10.620.10">
    <property type="entry name" value="Protein N-terminal glutamine amidohydrolase, alpha beta roll"/>
    <property type="match status" value="1"/>
</dbReference>
<evidence type="ECO:0000313" key="12">
    <source>
        <dbReference type="Proteomes" id="UP001642540"/>
    </source>
</evidence>
<evidence type="ECO:0000256" key="8">
    <source>
        <dbReference type="RuleBase" id="RU367082"/>
    </source>
</evidence>
<feature type="region of interest" description="Disordered" evidence="9">
    <location>
        <begin position="1"/>
        <end position="90"/>
    </location>
</feature>
<comment type="similarity">
    <text evidence="2 8">Belongs to the NTAQ1 family.</text>
</comment>
<dbReference type="InterPro" id="IPR037132">
    <property type="entry name" value="N_Gln_amidohydro_ab_roll_sf"/>
</dbReference>
<evidence type="ECO:0000256" key="5">
    <source>
        <dbReference type="ARBA" id="ARBA00021247"/>
    </source>
</evidence>
<comment type="caution">
    <text evidence="11">The sequence shown here is derived from an EMBL/GenBank/DDBJ whole genome shotgun (WGS) entry which is preliminary data.</text>
</comment>
<evidence type="ECO:0000313" key="11">
    <source>
        <dbReference type="EMBL" id="CAL8143257.1"/>
    </source>
</evidence>
<feature type="compositionally biased region" description="Polar residues" evidence="9">
    <location>
        <begin position="78"/>
        <end position="90"/>
    </location>
</feature>